<evidence type="ECO:0000259" key="1">
    <source>
        <dbReference type="Pfam" id="PF13449"/>
    </source>
</evidence>
<dbReference type="Proteomes" id="UP000005697">
    <property type="component" value="Unassembled WGS sequence"/>
</dbReference>
<protein>
    <recommendedName>
        <fullName evidence="1">Phytase-like domain-containing protein</fullName>
    </recommendedName>
</protein>
<name>F0FAE1_9BACT</name>
<dbReference type="AlphaFoldDB" id="F0FAE1"/>
<feature type="domain" description="Phytase-like" evidence="1">
    <location>
        <begin position="68"/>
        <end position="348"/>
    </location>
</feature>
<proteinExistence type="predicted"/>
<dbReference type="HOGENOM" id="CLU_067797_0_0_10"/>
<sequence>MPTIRKEEPKGGRQNRPKFIITFARIMKEKTSLLLFILLLSPRFLFSQEPQRVRIHPQHHFQHTVPKGNYSGLTWLGGDRYAVVSDKAPQSGFFIFHIQTDAVSGEITGIRTGRFCPSGEPNRDEEGIAFFPKDSTLLISREADNSILEYGMDGRLTGRRLAIPRIFHSASPRYGFEALTYNAVTHRFWTTTESTLAGDGEQADAGNRVGNRIRLQSFDDNFQPGSQYAYQMDAPEHHPSASNYAMGVPAMAAMDDGRLLVLEREFLVTPGKLGSFVINRLFCVNPALSAPVSPDRRLDADSPYLQKKLLAAWKTTLTLFRQSLANYEGMCLGPHLADGSRVVVLCADSQNQYGGILRDWFRTVVIR</sequence>
<keyword evidence="3" id="KW-1185">Reference proteome</keyword>
<dbReference type="EMBL" id="AEWX01000043">
    <property type="protein sequence ID" value="EGC18865.1"/>
    <property type="molecule type" value="Genomic_DNA"/>
</dbReference>
<dbReference type="STRING" id="888743.HMPREF9141_2558"/>
<dbReference type="Pfam" id="PF13449">
    <property type="entry name" value="Phytase-like"/>
    <property type="match status" value="1"/>
</dbReference>
<gene>
    <name evidence="2" type="ORF">HMPREF9141_2558</name>
</gene>
<evidence type="ECO:0000313" key="3">
    <source>
        <dbReference type="Proteomes" id="UP000005697"/>
    </source>
</evidence>
<comment type="caution">
    <text evidence="2">The sequence shown here is derived from an EMBL/GenBank/DDBJ whole genome shotgun (WGS) entry which is preliminary data.</text>
</comment>
<organism evidence="2 3">
    <name type="scientific">Prevotella multiformis DSM 16608</name>
    <dbReference type="NCBI Taxonomy" id="888743"/>
    <lineage>
        <taxon>Bacteria</taxon>
        <taxon>Pseudomonadati</taxon>
        <taxon>Bacteroidota</taxon>
        <taxon>Bacteroidia</taxon>
        <taxon>Bacteroidales</taxon>
        <taxon>Prevotellaceae</taxon>
        <taxon>Prevotella</taxon>
    </lineage>
</organism>
<evidence type="ECO:0000313" key="2">
    <source>
        <dbReference type="EMBL" id="EGC18865.1"/>
    </source>
</evidence>
<accession>F0FAE1</accession>
<reference evidence="2 3" key="1">
    <citation type="submission" date="2011-01" db="EMBL/GenBank/DDBJ databases">
        <authorList>
            <person name="Muzny D."/>
            <person name="Qin X."/>
            <person name="Deng J."/>
            <person name="Jiang H."/>
            <person name="Liu Y."/>
            <person name="Qu J."/>
            <person name="Song X.-Z."/>
            <person name="Zhang L."/>
            <person name="Thornton R."/>
            <person name="Coyle M."/>
            <person name="Francisco L."/>
            <person name="Jackson L."/>
            <person name="Javaid M."/>
            <person name="Korchina V."/>
            <person name="Kovar C."/>
            <person name="Mata R."/>
            <person name="Mathew T."/>
            <person name="Ngo R."/>
            <person name="Nguyen L."/>
            <person name="Nguyen N."/>
            <person name="Okwuonu G."/>
            <person name="Ongeri F."/>
            <person name="Pham C."/>
            <person name="Simmons D."/>
            <person name="Wilczek-Boney K."/>
            <person name="Hale W."/>
            <person name="Jakkamsetti A."/>
            <person name="Pham P."/>
            <person name="Ruth R."/>
            <person name="San Lucas F."/>
            <person name="Warren J."/>
            <person name="Zhang J."/>
            <person name="Zhao Z."/>
            <person name="Zhou C."/>
            <person name="Zhu D."/>
            <person name="Lee S."/>
            <person name="Bess C."/>
            <person name="Blankenburg K."/>
            <person name="Forbes L."/>
            <person name="Fu Q."/>
            <person name="Gubbala S."/>
            <person name="Hirani K."/>
            <person name="Jayaseelan J.C."/>
            <person name="Lara F."/>
            <person name="Munidasa M."/>
            <person name="Palculict T."/>
            <person name="Patil S."/>
            <person name="Pu L.-L."/>
            <person name="Saada N."/>
            <person name="Tang L."/>
            <person name="Weissenberger G."/>
            <person name="Zhu Y."/>
            <person name="Hemphill L."/>
            <person name="Shang Y."/>
            <person name="Youmans B."/>
            <person name="Ayvaz T."/>
            <person name="Ross M."/>
            <person name="Santibanez J."/>
            <person name="Aqrawi P."/>
            <person name="Gross S."/>
            <person name="Joshi V."/>
            <person name="Fowler G."/>
            <person name="Nazareth L."/>
            <person name="Reid J."/>
            <person name="Worley K."/>
            <person name="Petrosino J."/>
            <person name="Highlander S."/>
            <person name="Gibbs R."/>
        </authorList>
    </citation>
    <scope>NUCLEOTIDE SEQUENCE [LARGE SCALE GENOMIC DNA]</scope>
    <source>
        <strain evidence="2 3">DSM 16608</strain>
    </source>
</reference>
<dbReference type="InterPro" id="IPR027372">
    <property type="entry name" value="Phytase-like_dom"/>
</dbReference>
<dbReference type="eggNOG" id="COG4222">
    <property type="taxonomic scope" value="Bacteria"/>
</dbReference>